<dbReference type="SUPFAM" id="SSF56672">
    <property type="entry name" value="DNA/RNA polymerases"/>
    <property type="match status" value="1"/>
</dbReference>
<dbReference type="KEGG" id="psoj:PHYSODRAFT_527017"/>
<evidence type="ECO:0000313" key="1">
    <source>
        <dbReference type="EMBL" id="EGZ08141.1"/>
    </source>
</evidence>
<protein>
    <submittedName>
        <fullName evidence="1">Uncharacterized protein</fullName>
    </submittedName>
</protein>
<keyword evidence="2" id="KW-1185">Reference proteome</keyword>
<feature type="non-terminal residue" evidence="1">
    <location>
        <position position="296"/>
    </location>
</feature>
<evidence type="ECO:0000313" key="2">
    <source>
        <dbReference type="Proteomes" id="UP000002640"/>
    </source>
</evidence>
<organism evidence="1 2">
    <name type="scientific">Phytophthora sojae (strain P6497)</name>
    <name type="common">Soybean stem and root rot agent</name>
    <name type="synonym">Phytophthora megasperma f. sp. glycines</name>
    <dbReference type="NCBI Taxonomy" id="1094619"/>
    <lineage>
        <taxon>Eukaryota</taxon>
        <taxon>Sar</taxon>
        <taxon>Stramenopiles</taxon>
        <taxon>Oomycota</taxon>
        <taxon>Peronosporomycetes</taxon>
        <taxon>Peronosporales</taxon>
        <taxon>Peronosporaceae</taxon>
        <taxon>Phytophthora</taxon>
    </lineage>
</organism>
<dbReference type="InterPro" id="IPR043502">
    <property type="entry name" value="DNA/RNA_pol_sf"/>
</dbReference>
<name>G5A8B5_PHYSP</name>
<dbReference type="EMBL" id="JH159161">
    <property type="protein sequence ID" value="EGZ08141.1"/>
    <property type="molecule type" value="Genomic_DNA"/>
</dbReference>
<reference evidence="1 2" key="1">
    <citation type="journal article" date="2006" name="Science">
        <title>Phytophthora genome sequences uncover evolutionary origins and mechanisms of pathogenesis.</title>
        <authorList>
            <person name="Tyler B.M."/>
            <person name="Tripathy S."/>
            <person name="Zhang X."/>
            <person name="Dehal P."/>
            <person name="Jiang R.H."/>
            <person name="Aerts A."/>
            <person name="Arredondo F.D."/>
            <person name="Baxter L."/>
            <person name="Bensasson D."/>
            <person name="Beynon J.L."/>
            <person name="Chapman J."/>
            <person name="Damasceno C.M."/>
            <person name="Dorrance A.E."/>
            <person name="Dou D."/>
            <person name="Dickerman A.W."/>
            <person name="Dubchak I.L."/>
            <person name="Garbelotto M."/>
            <person name="Gijzen M."/>
            <person name="Gordon S.G."/>
            <person name="Govers F."/>
            <person name="Grunwald N.J."/>
            <person name="Huang W."/>
            <person name="Ivors K.L."/>
            <person name="Jones R.W."/>
            <person name="Kamoun S."/>
            <person name="Krampis K."/>
            <person name="Lamour K.H."/>
            <person name="Lee M.K."/>
            <person name="McDonald W.H."/>
            <person name="Medina M."/>
            <person name="Meijer H.J."/>
            <person name="Nordberg E.K."/>
            <person name="Maclean D.J."/>
            <person name="Ospina-Giraldo M.D."/>
            <person name="Morris P.F."/>
            <person name="Phuntumart V."/>
            <person name="Putnam N.H."/>
            <person name="Rash S."/>
            <person name="Rose J.K."/>
            <person name="Sakihama Y."/>
            <person name="Salamov A.A."/>
            <person name="Savidor A."/>
            <person name="Scheuring C.F."/>
            <person name="Smith B.M."/>
            <person name="Sobral B.W."/>
            <person name="Terry A."/>
            <person name="Torto-Alalibo T.A."/>
            <person name="Win J."/>
            <person name="Xu Z."/>
            <person name="Zhang H."/>
            <person name="Grigoriev I.V."/>
            <person name="Rokhsar D.S."/>
            <person name="Boore J.L."/>
        </authorList>
    </citation>
    <scope>NUCLEOTIDE SEQUENCE [LARGE SCALE GENOMIC DNA]</scope>
    <source>
        <strain evidence="1 2">P6497</strain>
    </source>
</reference>
<dbReference type="Proteomes" id="UP000002640">
    <property type="component" value="Unassembled WGS sequence"/>
</dbReference>
<dbReference type="PANTHER" id="PTHR33050">
    <property type="entry name" value="REVERSE TRANSCRIPTASE DOMAIN-CONTAINING PROTEIN"/>
    <property type="match status" value="1"/>
</dbReference>
<accession>G5A8B5</accession>
<proteinExistence type="predicted"/>
<dbReference type="InterPro" id="IPR052055">
    <property type="entry name" value="Hepadnavirus_pol/RT"/>
</dbReference>
<dbReference type="GeneID" id="20661084"/>
<dbReference type="InParanoid" id="G5A8B5"/>
<sequence length="296" mass="33044">MLATLGPDAINEAKFSTWSTKLVVLGLLWDTKSRTVSMPSGKVAKALSRLREVIVAARATRHQLEKLLGSLRHISLCYRSARAFFQRLHAIWPRFGPVRISTSVLQDLLWVESLLQHDAMNGISTSLLAGTSEPCVHLFMDASDSGLAVLYPAIREYIRVQFDSAETQVLRATTEFSINTRELISAVLAVLVWGPMWKRVPADIKRPIHVRCWIDNLSATAWIARHRACHPAGQELLRVLSCAEVEFGLHVSAVHIPGAQNTLADMGSRAWSGTGLRDWSNKMSSWCEQVVPPRFR</sequence>
<dbReference type="AlphaFoldDB" id="G5A8B5"/>
<gene>
    <name evidence="1" type="ORF">PHYSODRAFT_527017</name>
</gene>
<dbReference type="PANTHER" id="PTHR33050:SF7">
    <property type="entry name" value="RIBONUCLEASE H"/>
    <property type="match status" value="1"/>
</dbReference>
<dbReference type="RefSeq" id="XP_009536313.1">
    <property type="nucleotide sequence ID" value="XM_009538018.1"/>
</dbReference>